<name>A0AA47MN24_MERPO</name>
<comment type="caution">
    <text evidence="1">The sequence shown here is derived from an EMBL/GenBank/DDBJ whole genome shotgun (WGS) entry which is preliminary data.</text>
</comment>
<reference evidence="1" key="1">
    <citation type="journal article" date="2023" name="Front. Mar. Sci.">
        <title>A new Merluccius polli reference genome to investigate the effects of global change in West African waters.</title>
        <authorList>
            <person name="Mateo J.L."/>
            <person name="Blanco-Fernandez C."/>
            <person name="Garcia-Vazquez E."/>
            <person name="Machado-Schiaffino G."/>
        </authorList>
    </citation>
    <scope>NUCLEOTIDE SEQUENCE</scope>
    <source>
        <strain evidence="1">C29</strain>
        <tissue evidence="1">Fin</tissue>
    </source>
</reference>
<protein>
    <submittedName>
        <fullName evidence="1">Uncharacterized protein</fullName>
    </submittedName>
</protein>
<sequence length="149" mass="17044">MDLWPALWSEVYAEFQRVTNQNLPNTFYAEHDRHTPRLMTLFRQKASKTGKTADALADIFKVHDEQDDLDEPDLTDASVALLTTISDNAMSPVHYHPRLQDEILPQVEDFKCLGILFTSEGRMEQEIDRQIGAASAVMRARIVVKRELS</sequence>
<dbReference type="AlphaFoldDB" id="A0AA47MN24"/>
<keyword evidence="2" id="KW-1185">Reference proteome</keyword>
<organism evidence="1 2">
    <name type="scientific">Merluccius polli</name>
    <name type="common">Benguela hake</name>
    <name type="synonym">Merluccius cadenati</name>
    <dbReference type="NCBI Taxonomy" id="89951"/>
    <lineage>
        <taxon>Eukaryota</taxon>
        <taxon>Metazoa</taxon>
        <taxon>Chordata</taxon>
        <taxon>Craniata</taxon>
        <taxon>Vertebrata</taxon>
        <taxon>Euteleostomi</taxon>
        <taxon>Actinopterygii</taxon>
        <taxon>Neopterygii</taxon>
        <taxon>Teleostei</taxon>
        <taxon>Neoteleostei</taxon>
        <taxon>Acanthomorphata</taxon>
        <taxon>Zeiogadaria</taxon>
        <taxon>Gadariae</taxon>
        <taxon>Gadiformes</taxon>
        <taxon>Gadoidei</taxon>
        <taxon>Merlucciidae</taxon>
        <taxon>Merluccius</taxon>
    </lineage>
</organism>
<evidence type="ECO:0000313" key="2">
    <source>
        <dbReference type="Proteomes" id="UP001174136"/>
    </source>
</evidence>
<gene>
    <name evidence="1" type="ORF">N1851_018450</name>
</gene>
<dbReference type="EMBL" id="JAOPHQ010003415">
    <property type="protein sequence ID" value="KAK0143413.1"/>
    <property type="molecule type" value="Genomic_DNA"/>
</dbReference>
<evidence type="ECO:0000313" key="1">
    <source>
        <dbReference type="EMBL" id="KAK0143413.1"/>
    </source>
</evidence>
<proteinExistence type="predicted"/>
<accession>A0AA47MN24</accession>
<dbReference type="Proteomes" id="UP001174136">
    <property type="component" value="Unassembled WGS sequence"/>
</dbReference>